<evidence type="ECO:0000313" key="2">
    <source>
        <dbReference type="Proteomes" id="UP001732700"/>
    </source>
</evidence>
<accession>A0ACD5UQP5</accession>
<dbReference type="EnsemblPlants" id="AVESA.00010b.r2.2CG0305670.2">
    <property type="protein sequence ID" value="AVESA.00010b.r2.2CG0305670.2.CDS"/>
    <property type="gene ID" value="AVESA.00010b.r2.2CG0305670"/>
</dbReference>
<organism evidence="1 2">
    <name type="scientific">Avena sativa</name>
    <name type="common">Oat</name>
    <dbReference type="NCBI Taxonomy" id="4498"/>
    <lineage>
        <taxon>Eukaryota</taxon>
        <taxon>Viridiplantae</taxon>
        <taxon>Streptophyta</taxon>
        <taxon>Embryophyta</taxon>
        <taxon>Tracheophyta</taxon>
        <taxon>Spermatophyta</taxon>
        <taxon>Magnoliopsida</taxon>
        <taxon>Liliopsida</taxon>
        <taxon>Poales</taxon>
        <taxon>Poaceae</taxon>
        <taxon>BOP clade</taxon>
        <taxon>Pooideae</taxon>
        <taxon>Poodae</taxon>
        <taxon>Poeae</taxon>
        <taxon>Poeae Chloroplast Group 1 (Aveneae type)</taxon>
        <taxon>Aveninae</taxon>
        <taxon>Avena</taxon>
    </lineage>
</organism>
<keyword evidence="2" id="KW-1185">Reference proteome</keyword>
<reference evidence="1" key="2">
    <citation type="submission" date="2025-09" db="UniProtKB">
        <authorList>
            <consortium name="EnsemblPlants"/>
        </authorList>
    </citation>
    <scope>IDENTIFICATION</scope>
</reference>
<reference evidence="1" key="1">
    <citation type="submission" date="2021-05" db="EMBL/GenBank/DDBJ databases">
        <authorList>
            <person name="Scholz U."/>
            <person name="Mascher M."/>
            <person name="Fiebig A."/>
        </authorList>
    </citation>
    <scope>NUCLEOTIDE SEQUENCE [LARGE SCALE GENOMIC DNA]</scope>
</reference>
<name>A0ACD5UQP5_AVESA</name>
<evidence type="ECO:0000313" key="1">
    <source>
        <dbReference type="EnsemblPlants" id="AVESA.00010b.r2.2CG0305670.2.CDS"/>
    </source>
</evidence>
<protein>
    <submittedName>
        <fullName evidence="1">Uncharacterized protein</fullName>
    </submittedName>
</protein>
<proteinExistence type="predicted"/>
<dbReference type="Proteomes" id="UP001732700">
    <property type="component" value="Chromosome 2C"/>
</dbReference>
<sequence length="907" mass="97943">MSRRNVTPSLHGFGLPVRDEARDLVIKVKYGGTLKRFNACVNGSHFDHNLDALRSKIANAFKFSPNDEFVLTYTDDDGDIVMLDDDDDLRDAAISQKLNPLRIDVQLNSSSAGAKQQASDSRSPMSAMEEQLAQVKSAIDEALKFVPEQVPAVLAKLSHELRSKAASSASPLAEFLDRIAKLITPRSSAQPTSGLTDSSSGSPSDHLQHLTNLLINNRLSGSATVSGSHSSETQSSKPLGLKSVLAEETKSQIGLAPGYTSTENPSVLGSSGGKLIYPRKKRTDAPNKVKSHAQIRGKSVISSLVPPVPYMAHVPSPGSAAEYERNMYMPFGSYGRTNSDLRSAAPPPRGPQYCPTPTLESNGKINDDLHSMYCPVLTVESNGKINGEHSVFPPPRGPMYGPSTTPGWNGKINGGLQTTFPPPPAYDHNPFNFSMYPYGFYQDTNVLGSYSFASSAHGSIPQQTVHKWVECDGCGVTPIVGSRYKSTVKEDYDLCSACFSLAGNEAEYTRMDKPMSVSERLRGFDKNSRLQLDCRFIKDLTVPDGTVMAPSTSFRKIWCMRNSGSTAWPFGTQLTWIGGDQFACQSSVKLEISQFGFPVGGETDVCVDFVAPAKPGRYISYWRLTSPDLQKFGQRVWVLIQVEQPVQTSGKNDTAAINLNLPADCNPTTSKPSVVEQPAQNSGNKQTAAINLNLPAEGSTTTWTDSASDSDNNNEEKINYSDVVHIIRYNEHKGSKAVGSVVPCAPPGVEHVQEPINHPHTSSTGAVAMPAGVPPSEAAPLSVPVAVPAAAATATPVNSHGAPVSGPASSSPDEVFSAMEEKLLRELAGMGFRQVDLNKEVLRENEYDLQKSVDDLCGFHEWDPLLVELKELGFDDDADMKDALAKDGGGSIMKRVAMNLLSREKDQ</sequence>